<evidence type="ECO:0000313" key="2">
    <source>
        <dbReference type="Proteomes" id="UP001187221"/>
    </source>
</evidence>
<evidence type="ECO:0000313" key="1">
    <source>
        <dbReference type="EMBL" id="GMM59921.1"/>
    </source>
</evidence>
<sequence>MIAWRNRGAHTEADRDAPKIHLDVLRGNAEQLAIRFSGLDAKMLLGGYDAVRPATFKEVASLINAAHHLVAELVL</sequence>
<organism evidence="1 2">
    <name type="scientific">Novosphingobium pituita</name>
    <dbReference type="NCBI Taxonomy" id="3056842"/>
    <lineage>
        <taxon>Bacteria</taxon>
        <taxon>Pseudomonadati</taxon>
        <taxon>Pseudomonadota</taxon>
        <taxon>Alphaproteobacteria</taxon>
        <taxon>Sphingomonadales</taxon>
        <taxon>Sphingomonadaceae</taxon>
        <taxon>Novosphingobium</taxon>
    </lineage>
</organism>
<comment type="caution">
    <text evidence="1">The sequence shown here is derived from an EMBL/GenBank/DDBJ whole genome shotgun (WGS) entry which is preliminary data.</text>
</comment>
<protein>
    <submittedName>
        <fullName evidence="1">Uncharacterized protein</fullName>
    </submittedName>
</protein>
<dbReference type="EMBL" id="BTFW01000001">
    <property type="protein sequence ID" value="GMM59921.1"/>
    <property type="molecule type" value="Genomic_DNA"/>
</dbReference>
<gene>
    <name evidence="1" type="ORF">NUTIK01_06980</name>
</gene>
<name>A0ABQ6P715_9SPHN</name>
<dbReference type="Proteomes" id="UP001187221">
    <property type="component" value="Unassembled WGS sequence"/>
</dbReference>
<accession>A0ABQ6P715</accession>
<reference evidence="1 2" key="1">
    <citation type="submission" date="2023-06" db="EMBL/GenBank/DDBJ databases">
        <title>Draft genome sequence of Novosphingobium sp. strain IK01.</title>
        <authorList>
            <person name="Hatamoto M."/>
            <person name="Ikarashi T."/>
            <person name="Yamaguchi T."/>
        </authorList>
    </citation>
    <scope>NUCLEOTIDE SEQUENCE [LARGE SCALE GENOMIC DNA]</scope>
    <source>
        <strain evidence="1 2">IK01</strain>
    </source>
</reference>
<keyword evidence="2" id="KW-1185">Reference proteome</keyword>
<proteinExistence type="predicted"/>